<dbReference type="InterPro" id="IPR055170">
    <property type="entry name" value="GFO_IDH_MocA-like_dom"/>
</dbReference>
<dbReference type="Pfam" id="PF01408">
    <property type="entry name" value="GFO_IDH_MocA"/>
    <property type="match status" value="1"/>
</dbReference>
<dbReference type="Gene3D" id="3.40.50.720">
    <property type="entry name" value="NAD(P)-binding Rossmann-like Domain"/>
    <property type="match status" value="1"/>
</dbReference>
<dbReference type="InterPro" id="IPR036291">
    <property type="entry name" value="NAD(P)-bd_dom_sf"/>
</dbReference>
<feature type="domain" description="Gfo/Idh/MocA-like oxidoreductase N-terminal" evidence="1">
    <location>
        <begin position="8"/>
        <end position="122"/>
    </location>
</feature>
<organism evidence="3 4">
    <name type="scientific">Paenibacillus aquistagni</name>
    <dbReference type="NCBI Taxonomy" id="1852522"/>
    <lineage>
        <taxon>Bacteria</taxon>
        <taxon>Bacillati</taxon>
        <taxon>Bacillota</taxon>
        <taxon>Bacilli</taxon>
        <taxon>Bacillales</taxon>
        <taxon>Paenibacillaceae</taxon>
        <taxon>Paenibacillus</taxon>
    </lineage>
</organism>
<evidence type="ECO:0000313" key="4">
    <source>
        <dbReference type="Proteomes" id="UP000193834"/>
    </source>
</evidence>
<accession>A0A1X7L7D2</accession>
<dbReference type="STRING" id="1852522.SAMN06295960_3010"/>
<evidence type="ECO:0000259" key="1">
    <source>
        <dbReference type="Pfam" id="PF01408"/>
    </source>
</evidence>
<dbReference type="SUPFAM" id="SSF51735">
    <property type="entry name" value="NAD(P)-binding Rossmann-fold domains"/>
    <property type="match status" value="1"/>
</dbReference>
<dbReference type="AlphaFoldDB" id="A0A1X7L7D2"/>
<dbReference type="PANTHER" id="PTHR43708:SF8">
    <property type="entry name" value="OXIDOREDUCTASE"/>
    <property type="match status" value="1"/>
</dbReference>
<feature type="domain" description="GFO/IDH/MocA-like oxidoreductase" evidence="2">
    <location>
        <begin position="131"/>
        <end position="248"/>
    </location>
</feature>
<reference evidence="3 4" key="1">
    <citation type="submission" date="2017-04" db="EMBL/GenBank/DDBJ databases">
        <authorList>
            <person name="Afonso C.L."/>
            <person name="Miller P.J."/>
            <person name="Scott M.A."/>
            <person name="Spackman E."/>
            <person name="Goraichik I."/>
            <person name="Dimitrov K.M."/>
            <person name="Suarez D.L."/>
            <person name="Swayne D.E."/>
        </authorList>
    </citation>
    <scope>NUCLEOTIDE SEQUENCE [LARGE SCALE GENOMIC DNA]</scope>
    <source>
        <strain evidence="3 4">11</strain>
    </source>
</reference>
<gene>
    <name evidence="3" type="ORF">SAMN06295960_3010</name>
</gene>
<dbReference type="PANTHER" id="PTHR43708">
    <property type="entry name" value="CONSERVED EXPRESSED OXIDOREDUCTASE (EUROFUNG)"/>
    <property type="match status" value="1"/>
</dbReference>
<dbReference type="GO" id="GO:0000166">
    <property type="term" value="F:nucleotide binding"/>
    <property type="evidence" value="ECO:0007669"/>
    <property type="project" value="InterPro"/>
</dbReference>
<dbReference type="InterPro" id="IPR051317">
    <property type="entry name" value="Gfo/Idh/MocA_oxidoreduct"/>
</dbReference>
<protein>
    <submittedName>
        <fullName evidence="3">Predicted dehydrogenase</fullName>
    </submittedName>
</protein>
<keyword evidence="4" id="KW-1185">Reference proteome</keyword>
<dbReference type="InterPro" id="IPR000683">
    <property type="entry name" value="Gfo/Idh/MocA-like_OxRdtase_N"/>
</dbReference>
<name>A0A1X7L7D2_9BACL</name>
<dbReference type="Pfam" id="PF22725">
    <property type="entry name" value="GFO_IDH_MocA_C3"/>
    <property type="match status" value="1"/>
</dbReference>
<proteinExistence type="predicted"/>
<sequence length="350" mass="39603">MENNQYGLGIVGFGGMGEHHSRTLEGNERIKVVSVCDIKPERVQHGQELGYTGYERYEDMLNDPQVSLILIATPNDVHKELAIQALEAGKHVICEKPVTMNAQELQDILDVEKRTGGVFMVHQNRRWDNDFRVIKKIYDEKLIGEVYNIESRVHGSRGIPGDWRHEKIHGGGMMLDWGVHLIDRIMVMVNEKLTKLYCEFSYVWQGECDDGFKLMLTFESGRTAFIEVGTLHYASLPLWYVNGTEGTAVIPDWSNKGEMTRLVDFEEKDAMPIVAGAGFTKTMAPRGEGNVEKLPLPVVESDVKEFYANFIDCVEGKAEPFIKNSEVMHVMKIMEAAFQSAETGQAIHFE</sequence>
<dbReference type="EMBL" id="FXAZ01000004">
    <property type="protein sequence ID" value="SMG49069.1"/>
    <property type="molecule type" value="Genomic_DNA"/>
</dbReference>
<dbReference type="RefSeq" id="WP_085495372.1">
    <property type="nucleotide sequence ID" value="NZ_FXAZ01000004.1"/>
</dbReference>
<dbReference type="Gene3D" id="3.30.360.10">
    <property type="entry name" value="Dihydrodipicolinate Reductase, domain 2"/>
    <property type="match status" value="1"/>
</dbReference>
<dbReference type="OrthoDB" id="9815825at2"/>
<evidence type="ECO:0000313" key="3">
    <source>
        <dbReference type="EMBL" id="SMG49069.1"/>
    </source>
</evidence>
<evidence type="ECO:0000259" key="2">
    <source>
        <dbReference type="Pfam" id="PF22725"/>
    </source>
</evidence>
<dbReference type="SUPFAM" id="SSF55347">
    <property type="entry name" value="Glyceraldehyde-3-phosphate dehydrogenase-like, C-terminal domain"/>
    <property type="match status" value="1"/>
</dbReference>
<dbReference type="Proteomes" id="UP000193834">
    <property type="component" value="Unassembled WGS sequence"/>
</dbReference>